<evidence type="ECO:0000313" key="3">
    <source>
        <dbReference type="Proteomes" id="UP001465755"/>
    </source>
</evidence>
<comment type="caution">
    <text evidence="2">The sequence shown here is derived from an EMBL/GenBank/DDBJ whole genome shotgun (WGS) entry which is preliminary data.</text>
</comment>
<dbReference type="Gene3D" id="3.80.10.10">
    <property type="entry name" value="Ribonuclease Inhibitor"/>
    <property type="match status" value="1"/>
</dbReference>
<name>A0AAW1NZE7_9CHLO</name>
<keyword evidence="3" id="KW-1185">Reference proteome</keyword>
<proteinExistence type="predicted"/>
<comment type="subcellular location">
    <subcellularLocation>
        <location evidence="1">Cytoplasm</location>
        <location evidence="1">Cytoskeleton</location>
        <location evidence="1">Cilium axoneme</location>
    </subcellularLocation>
</comment>
<dbReference type="GO" id="GO:0005930">
    <property type="term" value="C:axoneme"/>
    <property type="evidence" value="ECO:0007669"/>
    <property type="project" value="UniProtKB-SubCell"/>
</dbReference>
<dbReference type="SUPFAM" id="SSF52058">
    <property type="entry name" value="L domain-like"/>
    <property type="match status" value="1"/>
</dbReference>
<dbReference type="InterPro" id="IPR032675">
    <property type="entry name" value="LRR_dom_sf"/>
</dbReference>
<protein>
    <submittedName>
        <fullName evidence="2">Uncharacterized protein</fullName>
    </submittedName>
</protein>
<organism evidence="2 3">
    <name type="scientific">Symbiochloris irregularis</name>
    <dbReference type="NCBI Taxonomy" id="706552"/>
    <lineage>
        <taxon>Eukaryota</taxon>
        <taxon>Viridiplantae</taxon>
        <taxon>Chlorophyta</taxon>
        <taxon>core chlorophytes</taxon>
        <taxon>Trebouxiophyceae</taxon>
        <taxon>Trebouxiales</taxon>
        <taxon>Trebouxiaceae</taxon>
        <taxon>Symbiochloris</taxon>
    </lineage>
</organism>
<reference evidence="2 3" key="1">
    <citation type="journal article" date="2024" name="Nat. Commun.">
        <title>Phylogenomics reveals the evolutionary origins of lichenization in chlorophyte algae.</title>
        <authorList>
            <person name="Puginier C."/>
            <person name="Libourel C."/>
            <person name="Otte J."/>
            <person name="Skaloud P."/>
            <person name="Haon M."/>
            <person name="Grisel S."/>
            <person name="Petersen M."/>
            <person name="Berrin J.G."/>
            <person name="Delaux P.M."/>
            <person name="Dal Grande F."/>
            <person name="Keller J."/>
        </authorList>
    </citation>
    <scope>NUCLEOTIDE SEQUENCE [LARGE SCALE GENOMIC DNA]</scope>
    <source>
        <strain evidence="2 3">SAG 2036</strain>
    </source>
</reference>
<evidence type="ECO:0000256" key="1">
    <source>
        <dbReference type="ARBA" id="ARBA00004430"/>
    </source>
</evidence>
<dbReference type="AlphaFoldDB" id="A0AAW1NZE7"/>
<dbReference type="Proteomes" id="UP001465755">
    <property type="component" value="Unassembled WGS sequence"/>
</dbReference>
<evidence type="ECO:0000313" key="2">
    <source>
        <dbReference type="EMBL" id="KAK9802800.1"/>
    </source>
</evidence>
<sequence>MPYSDTDLHVQSTINATSPNSEADFLNCGQPPAATLQGPQDCKVFGDLDLELDELRTRLFRRNPHKRTETELLLPTCRWFAAHAHGAESLHIRAEACALEEKEEDHRLQGLAAADHWHAFAMLMASLSGVRVDVQVIFSRAPRTWQLASQPMLRQVLAENLVSLSLPRGLDHQGWDSLTALTALTSLKIATPESAAPDDSNPARALTSLTSLELHDMGPPNFDLACLVPLRRLESLSLQYCGELETIVIPKTWVSLKTLDFVSLRKADLPDNLSALSCLTRLRWSAPNLQIHAPLDFLTQIHSLRDVRLYSHPSHPLKEKPAWNAESLFALMRGRLLLGSTPGCKVELLDT</sequence>
<accession>A0AAW1NZE7</accession>
<dbReference type="EMBL" id="JALJOQ010000067">
    <property type="protein sequence ID" value="KAK9802800.1"/>
    <property type="molecule type" value="Genomic_DNA"/>
</dbReference>
<gene>
    <name evidence="2" type="ORF">WJX73_008019</name>
</gene>